<evidence type="ECO:0000313" key="2">
    <source>
        <dbReference type="EMBL" id="EYU13875.1"/>
    </source>
</evidence>
<feature type="domain" description="Contractile injection system tube protein N-terminal" evidence="1">
    <location>
        <begin position="14"/>
        <end position="162"/>
    </location>
</feature>
<dbReference type="Pfam" id="PF19266">
    <property type="entry name" value="CIS_tube"/>
    <property type="match status" value="1"/>
</dbReference>
<dbReference type="EMBL" id="JFGV01000066">
    <property type="protein sequence ID" value="EYU13875.1"/>
    <property type="molecule type" value="Genomic_DNA"/>
</dbReference>
<reference evidence="2 3" key="1">
    <citation type="submission" date="2014-03" db="EMBL/GenBank/DDBJ databases">
        <title>Draft Genome of Photorhabdus luminescens BA1, an Egyptian Isolate.</title>
        <authorList>
            <person name="Ghazal S."/>
            <person name="Hurst S.G.IV."/>
            <person name="Morris K."/>
            <person name="Thomas K."/>
            <person name="Tisa L.S."/>
        </authorList>
    </citation>
    <scope>NUCLEOTIDE SEQUENCE [LARGE SCALE GENOMIC DNA]</scope>
    <source>
        <strain evidence="2 3">BA1</strain>
    </source>
</reference>
<proteinExistence type="predicted"/>
<evidence type="ECO:0000313" key="3">
    <source>
        <dbReference type="Proteomes" id="UP000023464"/>
    </source>
</evidence>
<dbReference type="PATRIC" id="fig|1393736.3.peg.3696"/>
<name>A0A022PH94_9GAMM</name>
<organism evidence="2 3">
    <name type="scientific">Photorhabdus aegyptia</name>
    <dbReference type="NCBI Taxonomy" id="2805098"/>
    <lineage>
        <taxon>Bacteria</taxon>
        <taxon>Pseudomonadati</taxon>
        <taxon>Pseudomonadota</taxon>
        <taxon>Gammaproteobacteria</taxon>
        <taxon>Enterobacterales</taxon>
        <taxon>Morganellaceae</taxon>
        <taxon>Photorhabdus</taxon>
    </lineage>
</organism>
<dbReference type="InterPro" id="IPR045361">
    <property type="entry name" value="CIS_tube_prot_N"/>
</dbReference>
<evidence type="ECO:0000259" key="1">
    <source>
        <dbReference type="Pfam" id="PF19266"/>
    </source>
</evidence>
<keyword evidence="3" id="KW-1185">Reference proteome</keyword>
<sequence length="233" mass="25487">MKQGASMSLIERSLSKLTLTAFKDREGKILVGSLPVMYNPDAIQFNYQANYKNDESITHIHQSNHHVSSQPAGLSLDLLFDASMPGNSTPIETQLSTLKTLCAVDAGTKVPHFLKIKWGKMRWENKGYFACRASGLNIHYTLFDRDAMPLRAMATLSLVADESFVIQSTEQQLKSPPATAVSVTDMLSLPLIALGAGAALAGGIDYLSLAWQNDLDNLDDFTPGQTLQARREA</sequence>
<comment type="caution">
    <text evidence="2">The sequence shown here is derived from an EMBL/GenBank/DDBJ whole genome shotgun (WGS) entry which is preliminary data.</text>
</comment>
<protein>
    <recommendedName>
        <fullName evidence="1">Contractile injection system tube protein N-terminal domain-containing protein</fullName>
    </recommendedName>
</protein>
<accession>A0A022PH94</accession>
<gene>
    <name evidence="2" type="ORF">BA1DRAFT_03622</name>
</gene>
<dbReference type="Proteomes" id="UP000023464">
    <property type="component" value="Unassembled WGS sequence"/>
</dbReference>
<dbReference type="AlphaFoldDB" id="A0A022PH94"/>